<gene>
    <name evidence="11" type="primary">fni</name>
    <name evidence="13" type="ordered locus">Tpen_0272</name>
</gene>
<evidence type="ECO:0000256" key="8">
    <source>
        <dbReference type="ARBA" id="ARBA00023229"/>
    </source>
</evidence>
<feature type="binding site" evidence="11">
    <location>
        <position position="127"/>
    </location>
    <ligand>
        <name>FMN</name>
        <dbReference type="ChEBI" id="CHEBI:58210"/>
    </ligand>
</feature>
<dbReference type="PIRSF" id="PIRSF003314">
    <property type="entry name" value="IPP_isomerase"/>
    <property type="match status" value="1"/>
</dbReference>
<proteinExistence type="inferred from homology"/>
<dbReference type="InterPro" id="IPR000262">
    <property type="entry name" value="FMN-dep_DH"/>
</dbReference>
<comment type="cofactor">
    <cofactor evidence="11">
        <name>NADPH</name>
        <dbReference type="ChEBI" id="CHEBI:57783"/>
    </cofactor>
</comment>
<comment type="subcellular location">
    <subcellularLocation>
        <location evidence="11">Cytoplasm</location>
    </subcellularLocation>
</comment>
<dbReference type="GO" id="GO:0070402">
    <property type="term" value="F:NADPH binding"/>
    <property type="evidence" value="ECO:0007669"/>
    <property type="project" value="UniProtKB-UniRule"/>
</dbReference>
<dbReference type="eggNOG" id="arCOG00613">
    <property type="taxonomic scope" value="Archaea"/>
</dbReference>
<dbReference type="InterPro" id="IPR011179">
    <property type="entry name" value="IPdP_isomerase"/>
</dbReference>
<comment type="cofactor">
    <cofactor evidence="11">
        <name>Mg(2+)</name>
        <dbReference type="ChEBI" id="CHEBI:18420"/>
    </cofactor>
</comment>
<comment type="cofactor">
    <cofactor evidence="1 11">
        <name>FMN</name>
        <dbReference type="ChEBI" id="CHEBI:58210"/>
    </cofactor>
</comment>
<dbReference type="PANTHER" id="PTHR43665:SF1">
    <property type="entry name" value="ISOPENTENYL-DIPHOSPHATE DELTA-ISOMERASE"/>
    <property type="match status" value="1"/>
</dbReference>
<dbReference type="CDD" id="cd02811">
    <property type="entry name" value="IDI-2_FMN"/>
    <property type="match status" value="1"/>
</dbReference>
<dbReference type="EC" id="5.3.3.2" evidence="11"/>
<keyword evidence="14" id="KW-1185">Reference proteome</keyword>
<evidence type="ECO:0000313" key="14">
    <source>
        <dbReference type="Proteomes" id="UP000000641"/>
    </source>
</evidence>
<feature type="domain" description="FMN-dependent dehydrogenase" evidence="12">
    <location>
        <begin position="179"/>
        <end position="342"/>
    </location>
</feature>
<keyword evidence="7 11" id="KW-0521">NADP</keyword>
<dbReference type="RefSeq" id="WP_011751947.1">
    <property type="nucleotide sequence ID" value="NC_008698.1"/>
</dbReference>
<sequence>MSSDIIFTRKDQHLVYSLKENVQARGVTTLLECVRFVHQTVLEANFSDVDVSTKFLGYEVAAPIVISGMTGGTPMGGKVNAMLAEVAQRLKVPIGVGSQRAALKDRAAVETFRVVREKAPDVPVIANIGASQVSMGLSAGEVQELLDMVGADALAVHLNPLQEVLQPEGEPSFKNFLGNLREIVKSVKVPVILKQTGEGFSRESALKIADTGVKGVDVGGAGGTSFAVIEGLRARYAGLDLHEEIAFEFAGWGIPTAASVLEVRSALPDILLIATGGIRSGLDAAKVIRLGADFAGLALPVLKEVYYRGVEGGYRFLEKVIRELKIAVFLTGGRTLADLKNAPIVITGELKDWVVQRGLRV</sequence>
<feature type="binding site" evidence="11">
    <location>
        <begin position="68"/>
        <end position="70"/>
    </location>
    <ligand>
        <name>FMN</name>
        <dbReference type="ChEBI" id="CHEBI:58210"/>
    </ligand>
</feature>
<feature type="binding site" evidence="11">
    <location>
        <position position="194"/>
    </location>
    <ligand>
        <name>FMN</name>
        <dbReference type="ChEBI" id="CHEBI:58210"/>
    </ligand>
</feature>
<evidence type="ECO:0000256" key="7">
    <source>
        <dbReference type="ARBA" id="ARBA00022857"/>
    </source>
</evidence>
<dbReference type="Pfam" id="PF01070">
    <property type="entry name" value="FMN_dh"/>
    <property type="match status" value="1"/>
</dbReference>
<evidence type="ECO:0000256" key="3">
    <source>
        <dbReference type="ARBA" id="ARBA00022630"/>
    </source>
</evidence>
<keyword evidence="6 11" id="KW-0460">Magnesium</keyword>
<evidence type="ECO:0000256" key="10">
    <source>
        <dbReference type="ARBA" id="ARBA00025810"/>
    </source>
</evidence>
<dbReference type="GO" id="GO:0005737">
    <property type="term" value="C:cytoplasm"/>
    <property type="evidence" value="ECO:0007669"/>
    <property type="project" value="UniProtKB-SubCell"/>
</dbReference>
<evidence type="ECO:0000256" key="9">
    <source>
        <dbReference type="ARBA" id="ARBA00023235"/>
    </source>
</evidence>
<dbReference type="HAMAP" id="MF_00354">
    <property type="entry name" value="Idi_2"/>
    <property type="match status" value="1"/>
</dbReference>
<comment type="subunit">
    <text evidence="10 11">Homooctamer. Dimer of tetramers.</text>
</comment>
<dbReference type="Proteomes" id="UP000000641">
    <property type="component" value="Chromosome"/>
</dbReference>
<dbReference type="EnsemblBacteria" id="ABL77682">
    <property type="protein sequence ID" value="ABL77682"/>
    <property type="gene ID" value="Tpen_0272"/>
</dbReference>
<comment type="caution">
    <text evidence="11">Lacks conserved residue(s) required for the propagation of feature annotation.</text>
</comment>
<dbReference type="GO" id="GO:0010181">
    <property type="term" value="F:FMN binding"/>
    <property type="evidence" value="ECO:0007669"/>
    <property type="project" value="UniProtKB-UniRule"/>
</dbReference>
<evidence type="ECO:0000256" key="6">
    <source>
        <dbReference type="ARBA" id="ARBA00022842"/>
    </source>
</evidence>
<protein>
    <recommendedName>
        <fullName evidence="11">Isopentenyl-diphosphate delta-isomerase</fullName>
        <shortName evidence="11">IPP isomerase</shortName>
        <ecNumber evidence="11">5.3.3.2</ecNumber>
    </recommendedName>
    <alternativeName>
        <fullName evidence="11">Isopentenyl diphosphate:dimethylallyl diphosphate isomerase</fullName>
    </alternativeName>
    <alternativeName>
        <fullName evidence="11">Isopentenyl pyrophosphate isomerase</fullName>
    </alternativeName>
    <alternativeName>
        <fullName evidence="11">Type 2 isopentenyl diphosphate isomerase</fullName>
        <shortName evidence="11">IDI-2</shortName>
    </alternativeName>
</protein>
<dbReference type="GO" id="GO:0008299">
    <property type="term" value="P:isoprenoid biosynthetic process"/>
    <property type="evidence" value="ECO:0007669"/>
    <property type="project" value="UniProtKB-UniRule"/>
</dbReference>
<name>A1RWV2_THEPD</name>
<dbReference type="EMBL" id="CP000505">
    <property type="protein sequence ID" value="ABL77682.1"/>
    <property type="molecule type" value="Genomic_DNA"/>
</dbReference>
<dbReference type="InterPro" id="IPR013785">
    <property type="entry name" value="Aldolase_TIM"/>
</dbReference>
<evidence type="ECO:0000256" key="5">
    <source>
        <dbReference type="ARBA" id="ARBA00022723"/>
    </source>
</evidence>
<evidence type="ECO:0000313" key="13">
    <source>
        <dbReference type="EMBL" id="ABL77682.1"/>
    </source>
</evidence>
<feature type="binding site" evidence="11">
    <location>
        <position position="224"/>
    </location>
    <ligand>
        <name>FMN</name>
        <dbReference type="ChEBI" id="CHEBI:58210"/>
    </ligand>
</feature>
<keyword evidence="8 11" id="KW-0414">Isoprene biosynthesis</keyword>
<comment type="similarity">
    <text evidence="11">Belongs to the IPP isomerase type 2 family.</text>
</comment>
<evidence type="ECO:0000256" key="1">
    <source>
        <dbReference type="ARBA" id="ARBA00001917"/>
    </source>
</evidence>
<dbReference type="NCBIfam" id="TIGR02151">
    <property type="entry name" value="IPP_isom_2"/>
    <property type="match status" value="1"/>
</dbReference>
<keyword evidence="2 11" id="KW-0963">Cytoplasm</keyword>
<dbReference type="GO" id="GO:0004452">
    <property type="term" value="F:isopentenyl-diphosphate delta-isomerase activity"/>
    <property type="evidence" value="ECO:0007669"/>
    <property type="project" value="UniProtKB-UniRule"/>
</dbReference>
<feature type="binding site" evidence="11">
    <location>
        <begin position="298"/>
        <end position="299"/>
    </location>
    <ligand>
        <name>FMN</name>
        <dbReference type="ChEBI" id="CHEBI:58210"/>
    </ligand>
</feature>
<feature type="binding site" evidence="11">
    <location>
        <begin position="9"/>
        <end position="10"/>
    </location>
    <ligand>
        <name>substrate</name>
    </ligand>
</feature>
<keyword evidence="3 11" id="KW-0285">Flavoprotein</keyword>
<feature type="binding site" evidence="11">
    <location>
        <position position="67"/>
    </location>
    <ligand>
        <name>FMN</name>
        <dbReference type="ChEBI" id="CHEBI:58210"/>
    </ligand>
</feature>
<feature type="binding site" evidence="11">
    <location>
        <position position="162"/>
    </location>
    <ligand>
        <name>substrate</name>
    </ligand>
</feature>
<dbReference type="GO" id="GO:0016491">
    <property type="term" value="F:oxidoreductase activity"/>
    <property type="evidence" value="ECO:0007669"/>
    <property type="project" value="InterPro"/>
</dbReference>
<comment type="function">
    <text evidence="11">Involved in the biosynthesis of isoprenoids. Catalyzes the 1,3-allylic rearrangement of the homoallylic substrate isopentenyl (IPP) to its allylic isomer, dimethylallyl diphosphate (DMAPP).</text>
</comment>
<evidence type="ECO:0000256" key="4">
    <source>
        <dbReference type="ARBA" id="ARBA00022643"/>
    </source>
</evidence>
<dbReference type="Gene3D" id="3.20.20.70">
    <property type="entry name" value="Aldolase class I"/>
    <property type="match status" value="1"/>
</dbReference>
<dbReference type="GeneID" id="4601893"/>
<organism evidence="13 14">
    <name type="scientific">Thermofilum pendens (strain DSM 2475 / Hrk 5)</name>
    <dbReference type="NCBI Taxonomy" id="368408"/>
    <lineage>
        <taxon>Archaea</taxon>
        <taxon>Thermoproteota</taxon>
        <taxon>Thermoprotei</taxon>
        <taxon>Thermofilales</taxon>
        <taxon>Thermofilaceae</taxon>
        <taxon>Thermofilum</taxon>
    </lineage>
</organism>
<dbReference type="PANTHER" id="PTHR43665">
    <property type="entry name" value="ISOPENTENYL-DIPHOSPHATE DELTA-ISOMERASE"/>
    <property type="match status" value="1"/>
</dbReference>
<feature type="binding site" evidence="11">
    <location>
        <begin position="98"/>
        <end position="100"/>
    </location>
    <ligand>
        <name>substrate</name>
    </ligand>
</feature>
<keyword evidence="5 11" id="KW-0479">Metal-binding</keyword>
<dbReference type="AlphaFoldDB" id="A1RWV2"/>
<keyword evidence="9 11" id="KW-0413">Isomerase</keyword>
<reference evidence="14" key="1">
    <citation type="journal article" date="2008" name="J. Bacteriol.">
        <title>Genome sequence of Thermofilum pendens reveals an exceptional loss of biosynthetic pathways without genome reduction.</title>
        <authorList>
            <person name="Anderson I."/>
            <person name="Rodriguez J."/>
            <person name="Susanti D."/>
            <person name="Porat I."/>
            <person name="Reich C."/>
            <person name="Ulrich L.E."/>
            <person name="Elkins J.G."/>
            <person name="Mavromatis K."/>
            <person name="Lykidis A."/>
            <person name="Kim E."/>
            <person name="Thompson L.S."/>
            <person name="Nolan M."/>
            <person name="Land M."/>
            <person name="Copeland A."/>
            <person name="Lapidus A."/>
            <person name="Lucas S."/>
            <person name="Detter C."/>
            <person name="Zhulin I.B."/>
            <person name="Olsen G.J."/>
            <person name="Whitman W."/>
            <person name="Mukhopadhyay B."/>
            <person name="Bristow J."/>
            <person name="Kyrpides N."/>
        </authorList>
    </citation>
    <scope>NUCLEOTIDE SEQUENCE [LARGE SCALE GENOMIC DNA]</scope>
    <source>
        <strain evidence="14">DSM 2475 / Hrk 5</strain>
    </source>
</reference>
<feature type="binding site" evidence="11">
    <location>
        <begin position="277"/>
        <end position="279"/>
    </location>
    <ligand>
        <name>FMN</name>
        <dbReference type="ChEBI" id="CHEBI:58210"/>
    </ligand>
</feature>
<evidence type="ECO:0000259" key="12">
    <source>
        <dbReference type="Pfam" id="PF01070"/>
    </source>
</evidence>
<dbReference type="OrthoDB" id="371955at2157"/>
<dbReference type="SUPFAM" id="SSF51395">
    <property type="entry name" value="FMN-linked oxidoreductases"/>
    <property type="match status" value="1"/>
</dbReference>
<evidence type="ECO:0000256" key="11">
    <source>
        <dbReference type="HAMAP-Rule" id="MF_00354"/>
    </source>
</evidence>
<dbReference type="HOGENOM" id="CLU_065515_1_0_2"/>
<comment type="catalytic activity">
    <reaction evidence="11">
        <text>isopentenyl diphosphate = dimethylallyl diphosphate</text>
        <dbReference type="Rhea" id="RHEA:23284"/>
        <dbReference type="ChEBI" id="CHEBI:57623"/>
        <dbReference type="ChEBI" id="CHEBI:128769"/>
        <dbReference type="EC" id="5.3.3.2"/>
    </reaction>
</comment>
<feature type="binding site" evidence="11">
    <location>
        <position position="163"/>
    </location>
    <ligand>
        <name>Mg(2+)</name>
        <dbReference type="ChEBI" id="CHEBI:18420"/>
    </ligand>
</feature>
<dbReference type="GO" id="GO:0000287">
    <property type="term" value="F:magnesium ion binding"/>
    <property type="evidence" value="ECO:0007669"/>
    <property type="project" value="UniProtKB-UniRule"/>
</dbReference>
<evidence type="ECO:0000256" key="2">
    <source>
        <dbReference type="ARBA" id="ARBA00022490"/>
    </source>
</evidence>
<accession>A1RWV2</accession>
<dbReference type="STRING" id="368408.Tpen_0272"/>
<feature type="binding site" evidence="11">
    <location>
        <position position="98"/>
    </location>
    <ligand>
        <name>FMN</name>
        <dbReference type="ChEBI" id="CHEBI:58210"/>
    </ligand>
</feature>
<dbReference type="KEGG" id="tpe:Tpen_0272"/>
<keyword evidence="4 11" id="KW-0288">FMN</keyword>